<gene>
    <name evidence="1" type="ORF">I314_06780</name>
</gene>
<protein>
    <submittedName>
        <fullName evidence="1">Uncharacterized protein</fullName>
    </submittedName>
</protein>
<evidence type="ECO:0000313" key="1">
    <source>
        <dbReference type="EMBL" id="KIR57409.1"/>
    </source>
</evidence>
<organism evidence="1 2">
    <name type="scientific">Cryptococcus bacillisporus CA1873</name>
    <dbReference type="NCBI Taxonomy" id="1296111"/>
    <lineage>
        <taxon>Eukaryota</taxon>
        <taxon>Fungi</taxon>
        <taxon>Dikarya</taxon>
        <taxon>Basidiomycota</taxon>
        <taxon>Agaricomycotina</taxon>
        <taxon>Tremellomycetes</taxon>
        <taxon>Tremellales</taxon>
        <taxon>Cryptococcaceae</taxon>
        <taxon>Cryptococcus</taxon>
        <taxon>Cryptococcus gattii species complex</taxon>
    </lineage>
</organism>
<dbReference type="EMBL" id="KN848919">
    <property type="protein sequence ID" value="KIR57409.1"/>
    <property type="molecule type" value="Genomic_DNA"/>
</dbReference>
<dbReference type="Proteomes" id="UP000053800">
    <property type="component" value="Unassembled WGS sequence"/>
</dbReference>
<accession>A0ABR5B219</accession>
<sequence>MSVQAGTIQGRRASDSGM</sequence>
<reference evidence="1 2" key="1">
    <citation type="submission" date="2015-01" db="EMBL/GenBank/DDBJ databases">
        <title>The Genome Sequence of Cryptococcus gattii CA1873.</title>
        <authorList>
            <consortium name="The Broad Institute Genomics Platform"/>
            <person name="Cuomo C."/>
            <person name="Litvintseva A."/>
            <person name="Chen Y."/>
            <person name="Heitman J."/>
            <person name="Sun S."/>
            <person name="Springer D."/>
            <person name="Dromer F."/>
            <person name="Young S."/>
            <person name="Zeng Q."/>
            <person name="Gargeya S."/>
            <person name="Abouelleil A."/>
            <person name="Alvarado L."/>
            <person name="Chapman S.B."/>
            <person name="Gainer-Dewar J."/>
            <person name="Goldberg J."/>
            <person name="Griggs A."/>
            <person name="Gujja S."/>
            <person name="Hansen M."/>
            <person name="Howarth C."/>
            <person name="Imamovic A."/>
            <person name="Larimer J."/>
            <person name="Murphy C."/>
            <person name="Naylor J."/>
            <person name="Pearson M."/>
            <person name="Priest M."/>
            <person name="Roberts A."/>
            <person name="Saif S."/>
            <person name="Shea T."/>
            <person name="Sykes S."/>
            <person name="Wortman J."/>
            <person name="Nusbaum C."/>
            <person name="Birren B."/>
        </authorList>
    </citation>
    <scope>NUCLEOTIDE SEQUENCE [LARGE SCALE GENOMIC DNA]</scope>
    <source>
        <strain evidence="1 2">CA1873</strain>
    </source>
</reference>
<keyword evidence="2" id="KW-1185">Reference proteome</keyword>
<evidence type="ECO:0000313" key="2">
    <source>
        <dbReference type="Proteomes" id="UP000053800"/>
    </source>
</evidence>
<name>A0ABR5B219_CRYGA</name>
<proteinExistence type="predicted"/>